<evidence type="ECO:0000313" key="1">
    <source>
        <dbReference type="EMBL" id="CAA9998101.1"/>
    </source>
</evidence>
<gene>
    <name evidence="1" type="ORF">NTEN_LOCUS4395</name>
</gene>
<evidence type="ECO:0000313" key="2">
    <source>
        <dbReference type="Proteomes" id="UP000479000"/>
    </source>
</evidence>
<protein>
    <submittedName>
        <fullName evidence="1">Uncharacterized protein</fullName>
    </submittedName>
</protein>
<proteinExistence type="predicted"/>
<feature type="non-terminal residue" evidence="1">
    <location>
        <position position="107"/>
    </location>
</feature>
<dbReference type="Proteomes" id="UP000479000">
    <property type="component" value="Unassembled WGS sequence"/>
</dbReference>
<keyword evidence="2" id="KW-1185">Reference proteome</keyword>
<dbReference type="AlphaFoldDB" id="A0A6H5G6F2"/>
<organism evidence="1 2">
    <name type="scientific">Nesidiocoris tenuis</name>
    <dbReference type="NCBI Taxonomy" id="355587"/>
    <lineage>
        <taxon>Eukaryota</taxon>
        <taxon>Metazoa</taxon>
        <taxon>Ecdysozoa</taxon>
        <taxon>Arthropoda</taxon>
        <taxon>Hexapoda</taxon>
        <taxon>Insecta</taxon>
        <taxon>Pterygota</taxon>
        <taxon>Neoptera</taxon>
        <taxon>Paraneoptera</taxon>
        <taxon>Hemiptera</taxon>
        <taxon>Heteroptera</taxon>
        <taxon>Panheteroptera</taxon>
        <taxon>Cimicomorpha</taxon>
        <taxon>Miridae</taxon>
        <taxon>Dicyphina</taxon>
        <taxon>Nesidiocoris</taxon>
    </lineage>
</organism>
<accession>A0A6H5G6F2</accession>
<sequence>MENTSDLKGTAFNTEVGASGFTKEDQDTSCASIAPANDASNKTKGDSEGCCCSNSGNQVCASKTSATKSCCEAGEKVEDNVMKNLEKDENCADTCRCVSCSCDHIGD</sequence>
<name>A0A6H5G6F2_9HEMI</name>
<dbReference type="EMBL" id="CADCXU010006549">
    <property type="protein sequence ID" value="CAA9998101.1"/>
    <property type="molecule type" value="Genomic_DNA"/>
</dbReference>
<reference evidence="1 2" key="1">
    <citation type="submission" date="2020-02" db="EMBL/GenBank/DDBJ databases">
        <authorList>
            <person name="Ferguson B K."/>
        </authorList>
    </citation>
    <scope>NUCLEOTIDE SEQUENCE [LARGE SCALE GENOMIC DNA]</scope>
</reference>